<reference evidence="3 4" key="1">
    <citation type="journal article" date="2019" name="ISME J.">
        <title>Genome analyses of uncultured TG2/ZB3 bacteria in 'Margulisbacteria' specifically attached to ectosymbiotic spirochetes of protists in the termite gut.</title>
        <authorList>
            <person name="Utami Y.D."/>
            <person name="Kuwahara H."/>
            <person name="Igai K."/>
            <person name="Murakami T."/>
            <person name="Sugaya K."/>
            <person name="Morikawa T."/>
            <person name="Nagura Y."/>
            <person name="Yuki M."/>
            <person name="Deevong P."/>
            <person name="Inoue T."/>
            <person name="Kihara K."/>
            <person name="Lo N."/>
            <person name="Yamada A."/>
            <person name="Ohkuma M."/>
            <person name="Hongoh Y."/>
        </authorList>
    </citation>
    <scope>NUCLEOTIDE SEQUENCE [LARGE SCALE GENOMIC DNA]</scope>
    <source>
        <strain evidence="3">NkOx7-01</strain>
    </source>
</reference>
<keyword evidence="4" id="KW-1185">Reference proteome</keyword>
<sequence length="218" mass="24655">MVEAELENNTVPPENKPDALDQAGEGIAPPKEQFAPFTDGEISLSGMVSSVLKPQDEKEREKIEREFKKRQERLERQKSGAGFAWKTLLAWLLIILAAALIWAAVRPLKDAALKSWQKIVYARPPKNLAVLKHDQLVFEDTFRFKVRTNLLADKATLIISRGAKHENISGKIVSRDDRTLVWEFLASRLAKGSYNYKAYLKNTASAQLKEIHGVFEVK</sequence>
<accession>A0A388TBG8</accession>
<dbReference type="Proteomes" id="UP000269352">
    <property type="component" value="Unassembled WGS sequence"/>
</dbReference>
<evidence type="ECO:0000313" key="4">
    <source>
        <dbReference type="Proteomes" id="UP000269352"/>
    </source>
</evidence>
<keyword evidence="2" id="KW-1133">Transmembrane helix</keyword>
<evidence type="ECO:0000256" key="2">
    <source>
        <dbReference type="SAM" id="Phobius"/>
    </source>
</evidence>
<name>A0A388TBG8_TERA1</name>
<evidence type="ECO:0000256" key="1">
    <source>
        <dbReference type="SAM" id="MobiDB-lite"/>
    </source>
</evidence>
<dbReference type="AlphaFoldDB" id="A0A388TBG8"/>
<feature type="transmembrane region" description="Helical" evidence="2">
    <location>
        <begin position="83"/>
        <end position="105"/>
    </location>
</feature>
<proteinExistence type="predicted"/>
<keyword evidence="2" id="KW-0472">Membrane</keyword>
<keyword evidence="2" id="KW-0812">Transmembrane</keyword>
<feature type="region of interest" description="Disordered" evidence="1">
    <location>
        <begin position="1"/>
        <end position="33"/>
    </location>
</feature>
<gene>
    <name evidence="3" type="ORF">NO1_1001</name>
</gene>
<organism evidence="3 4">
    <name type="scientific">Termititenax aidoneus</name>
    <dbReference type="NCBI Taxonomy" id="2218524"/>
    <lineage>
        <taxon>Bacteria</taxon>
        <taxon>Bacillati</taxon>
        <taxon>Candidatus Margulisiibacteriota</taxon>
        <taxon>Candidatus Termititenacia</taxon>
        <taxon>Candidatus Termititenacales</taxon>
        <taxon>Candidatus Termititenacaceae</taxon>
        <taxon>Candidatus Termititenax</taxon>
    </lineage>
</organism>
<dbReference type="EMBL" id="BGZN01000016">
    <property type="protein sequence ID" value="GBR73666.1"/>
    <property type="molecule type" value="Genomic_DNA"/>
</dbReference>
<comment type="caution">
    <text evidence="3">The sequence shown here is derived from an EMBL/GenBank/DDBJ whole genome shotgun (WGS) entry which is preliminary data.</text>
</comment>
<evidence type="ECO:0000313" key="3">
    <source>
        <dbReference type="EMBL" id="GBR73666.1"/>
    </source>
</evidence>
<protein>
    <submittedName>
        <fullName evidence="3">Uncharacterized protein</fullName>
    </submittedName>
</protein>